<feature type="coiled-coil region" evidence="3">
    <location>
        <begin position="99"/>
        <end position="155"/>
    </location>
</feature>
<dbReference type="GO" id="GO:0006900">
    <property type="term" value="P:vesicle budding from membrane"/>
    <property type="evidence" value="ECO:0007669"/>
    <property type="project" value="TreeGrafter"/>
</dbReference>
<organism evidence="5">
    <name type="scientific">Calcidiscus leptoporus</name>
    <dbReference type="NCBI Taxonomy" id="127549"/>
    <lineage>
        <taxon>Eukaryota</taxon>
        <taxon>Haptista</taxon>
        <taxon>Haptophyta</taxon>
        <taxon>Prymnesiophyceae</taxon>
        <taxon>Coccolithales</taxon>
        <taxon>Calcidiscaceae</taxon>
        <taxon>Calcidiscus</taxon>
    </lineage>
</organism>
<evidence type="ECO:0000256" key="4">
    <source>
        <dbReference type="SAM" id="MobiDB-lite"/>
    </source>
</evidence>
<dbReference type="AlphaFoldDB" id="A0A7S0P4K3"/>
<dbReference type="GO" id="GO:0005771">
    <property type="term" value="C:multivesicular body"/>
    <property type="evidence" value="ECO:0007669"/>
    <property type="project" value="TreeGrafter"/>
</dbReference>
<dbReference type="GO" id="GO:0032511">
    <property type="term" value="P:late endosome to vacuole transport via multivesicular body sorting pathway"/>
    <property type="evidence" value="ECO:0007669"/>
    <property type="project" value="TreeGrafter"/>
</dbReference>
<evidence type="ECO:0008006" key="6">
    <source>
        <dbReference type="Google" id="ProtNLM"/>
    </source>
</evidence>
<sequence>MNRLFGTSKPAAPKPTLQDASASMDKRGESLDQKIMKLDKELARYTEQMKKMRPGPAKQAVQKRALTILKQKKMYEGQKEKTMNQQFNMEQIMFAQEGLKETADTVKAMKGANKDLKKQFKSININQVEDLQDDMSDLLEQAEEVQNALARSYNTDDVDEADLEAELAAMEDDPSLFLSSMGEGEAVGSADYLDLPASSSLPVEADASADVAPAMPAAQQQAT</sequence>
<dbReference type="PANTHER" id="PTHR22761:SF12">
    <property type="entry name" value="CHARGED MULTIVESICULAR BODY PROTEIN 5"/>
    <property type="match status" value="1"/>
</dbReference>
<dbReference type="Gene3D" id="1.10.287.1060">
    <property type="entry name" value="ESAT-6-like"/>
    <property type="match status" value="1"/>
</dbReference>
<dbReference type="Pfam" id="PF03357">
    <property type="entry name" value="Snf7"/>
    <property type="match status" value="1"/>
</dbReference>
<protein>
    <recommendedName>
        <fullName evidence="6">Charged multivesicular body protein 5</fullName>
    </recommendedName>
</protein>
<reference evidence="5" key="1">
    <citation type="submission" date="2021-01" db="EMBL/GenBank/DDBJ databases">
        <authorList>
            <person name="Corre E."/>
            <person name="Pelletier E."/>
            <person name="Niang G."/>
            <person name="Scheremetjew M."/>
            <person name="Finn R."/>
            <person name="Kale V."/>
            <person name="Holt S."/>
            <person name="Cochrane G."/>
            <person name="Meng A."/>
            <person name="Brown T."/>
            <person name="Cohen L."/>
        </authorList>
    </citation>
    <scope>NUCLEOTIDE SEQUENCE</scope>
    <source>
        <strain evidence="5">RCC1130</strain>
    </source>
</reference>
<evidence type="ECO:0000256" key="3">
    <source>
        <dbReference type="SAM" id="Coils"/>
    </source>
</evidence>
<evidence type="ECO:0000256" key="1">
    <source>
        <dbReference type="ARBA" id="ARBA00006190"/>
    </source>
</evidence>
<comment type="similarity">
    <text evidence="1">Belongs to the SNF7 family.</text>
</comment>
<proteinExistence type="inferred from homology"/>
<feature type="region of interest" description="Disordered" evidence="4">
    <location>
        <begin position="1"/>
        <end position="31"/>
    </location>
</feature>
<accession>A0A7S0P4K3</accession>
<dbReference type="InterPro" id="IPR005024">
    <property type="entry name" value="Snf7_fam"/>
</dbReference>
<gene>
    <name evidence="5" type="ORF">CLEP1334_LOCUS24597</name>
</gene>
<dbReference type="Gene3D" id="6.10.250.1710">
    <property type="match status" value="1"/>
</dbReference>
<name>A0A7S0P4K3_9EUKA</name>
<dbReference type="PANTHER" id="PTHR22761">
    <property type="entry name" value="CHARGED MULTIVESICULAR BODY PROTEIN"/>
    <property type="match status" value="1"/>
</dbReference>
<evidence type="ECO:0000256" key="2">
    <source>
        <dbReference type="ARBA" id="ARBA00023054"/>
    </source>
</evidence>
<keyword evidence="2 3" id="KW-0175">Coiled coil</keyword>
<evidence type="ECO:0000313" key="5">
    <source>
        <dbReference type="EMBL" id="CAD8549307.1"/>
    </source>
</evidence>
<dbReference type="EMBL" id="HBER01049024">
    <property type="protein sequence ID" value="CAD8549307.1"/>
    <property type="molecule type" value="Transcribed_RNA"/>
</dbReference>